<dbReference type="PANTHER" id="PTHR33303:SF2">
    <property type="entry name" value="COA-BINDING DOMAIN-CONTAINING PROTEIN"/>
    <property type="match status" value="1"/>
</dbReference>
<evidence type="ECO:0000313" key="2">
    <source>
        <dbReference type="EMBL" id="MDQ0675649.1"/>
    </source>
</evidence>
<dbReference type="Gene3D" id="3.40.50.720">
    <property type="entry name" value="NAD(P)-binding Rossmann-like Domain"/>
    <property type="match status" value="1"/>
</dbReference>
<dbReference type="SMART" id="SM00881">
    <property type="entry name" value="CoA_binding"/>
    <property type="match status" value="1"/>
</dbReference>
<sequence>MYACCMGHVNDPEVIERLMRNKGRWAIVGLTTNEWRAAYDTSLFIRDRLGMEIIPVNLPGDPVHGEAGYRSLGDIPPEKRPIDVVDCFVNSQKVGAVVDQAIAVGAKAMWLQLGVIDEEAAERAKAAGLDVVMNTCPAQQAWKYNL</sequence>
<dbReference type="Pfam" id="PF13380">
    <property type="entry name" value="CoA_binding_2"/>
    <property type="match status" value="1"/>
</dbReference>
<dbReference type="EMBL" id="JAUSXB010000001">
    <property type="protein sequence ID" value="MDQ0675649.1"/>
    <property type="molecule type" value="Genomic_DNA"/>
</dbReference>
<dbReference type="InterPro" id="IPR036291">
    <property type="entry name" value="NAD(P)-bd_dom_sf"/>
</dbReference>
<keyword evidence="3" id="KW-1185">Reference proteome</keyword>
<evidence type="ECO:0000259" key="1">
    <source>
        <dbReference type="SMART" id="SM00881"/>
    </source>
</evidence>
<dbReference type="PANTHER" id="PTHR33303">
    <property type="entry name" value="CYTOPLASMIC PROTEIN-RELATED"/>
    <property type="match status" value="1"/>
</dbReference>
<protein>
    <submittedName>
        <fullName evidence="2">CoA-binding protein</fullName>
    </submittedName>
</protein>
<dbReference type="Proteomes" id="UP001236806">
    <property type="component" value="Unassembled WGS sequence"/>
</dbReference>
<dbReference type="SUPFAM" id="SSF51735">
    <property type="entry name" value="NAD(P)-binding Rossmann-fold domains"/>
    <property type="match status" value="1"/>
</dbReference>
<organism evidence="2 3">
    <name type="scientific">Pseudarthrobacter siccitolerans</name>
    <dbReference type="NCBI Taxonomy" id="861266"/>
    <lineage>
        <taxon>Bacteria</taxon>
        <taxon>Bacillati</taxon>
        <taxon>Actinomycetota</taxon>
        <taxon>Actinomycetes</taxon>
        <taxon>Micrococcales</taxon>
        <taxon>Micrococcaceae</taxon>
        <taxon>Pseudarthrobacter</taxon>
    </lineage>
</organism>
<accession>A0ABU0PQW1</accession>
<gene>
    <name evidence="2" type="ORF">QFZ36_003210</name>
</gene>
<reference evidence="2 3" key="1">
    <citation type="submission" date="2023-07" db="EMBL/GenBank/DDBJ databases">
        <title>Comparative genomics of wheat-associated soil bacteria to identify genetic determinants of phenazine resistance.</title>
        <authorList>
            <person name="Mouncey N."/>
        </authorList>
    </citation>
    <scope>NUCLEOTIDE SEQUENCE [LARGE SCALE GENOMIC DNA]</scope>
    <source>
        <strain evidence="2 3">W1I3</strain>
    </source>
</reference>
<evidence type="ECO:0000313" key="3">
    <source>
        <dbReference type="Proteomes" id="UP001236806"/>
    </source>
</evidence>
<comment type="caution">
    <text evidence="2">The sequence shown here is derived from an EMBL/GenBank/DDBJ whole genome shotgun (WGS) entry which is preliminary data.</text>
</comment>
<dbReference type="InterPro" id="IPR003781">
    <property type="entry name" value="CoA-bd"/>
</dbReference>
<feature type="domain" description="CoA-binding" evidence="1">
    <location>
        <begin position="19"/>
        <end position="115"/>
    </location>
</feature>
<name>A0ABU0PQW1_9MICC</name>
<proteinExistence type="predicted"/>